<comment type="subcellular location">
    <subcellularLocation>
        <location evidence="1">Secreted</location>
        <location evidence="1">Cell wall</location>
    </subcellularLocation>
</comment>
<evidence type="ECO:0000259" key="8">
    <source>
        <dbReference type="Pfam" id="PF22799"/>
    </source>
</evidence>
<reference evidence="9 10" key="1">
    <citation type="journal article" date="2021" name="Nat. Commun.">
        <title>Genetic determinants of endophytism in the Arabidopsis root mycobiome.</title>
        <authorList>
            <person name="Mesny F."/>
            <person name="Miyauchi S."/>
            <person name="Thiergart T."/>
            <person name="Pickel B."/>
            <person name="Atanasova L."/>
            <person name="Karlsson M."/>
            <person name="Huettel B."/>
            <person name="Barry K.W."/>
            <person name="Haridas S."/>
            <person name="Chen C."/>
            <person name="Bauer D."/>
            <person name="Andreopoulos W."/>
            <person name="Pangilinan J."/>
            <person name="LaButti K."/>
            <person name="Riley R."/>
            <person name="Lipzen A."/>
            <person name="Clum A."/>
            <person name="Drula E."/>
            <person name="Henrissat B."/>
            <person name="Kohler A."/>
            <person name="Grigoriev I.V."/>
            <person name="Martin F.M."/>
            <person name="Hacquard S."/>
        </authorList>
    </citation>
    <scope>NUCLEOTIDE SEQUENCE [LARGE SCALE GENOMIC DNA]</scope>
    <source>
        <strain evidence="9 10">MPI-CAGE-CH-0241</strain>
    </source>
</reference>
<feature type="chain" id="PRO_5040444161" description="Cell wall mannoprotein PIR1-like C-terminal domain-containing protein" evidence="7">
    <location>
        <begin position="17"/>
        <end position="366"/>
    </location>
</feature>
<dbReference type="InterPro" id="IPR054508">
    <property type="entry name" value="PIR1-like_C"/>
</dbReference>
<organism evidence="9 10">
    <name type="scientific">Thelonectria olida</name>
    <dbReference type="NCBI Taxonomy" id="1576542"/>
    <lineage>
        <taxon>Eukaryota</taxon>
        <taxon>Fungi</taxon>
        <taxon>Dikarya</taxon>
        <taxon>Ascomycota</taxon>
        <taxon>Pezizomycotina</taxon>
        <taxon>Sordariomycetes</taxon>
        <taxon>Hypocreomycetidae</taxon>
        <taxon>Hypocreales</taxon>
        <taxon>Nectriaceae</taxon>
        <taxon>Thelonectria</taxon>
    </lineage>
</organism>
<feature type="compositionally biased region" description="Acidic residues" evidence="6">
    <location>
        <begin position="304"/>
        <end position="322"/>
    </location>
</feature>
<feature type="compositionally biased region" description="Low complexity" evidence="6">
    <location>
        <begin position="328"/>
        <end position="342"/>
    </location>
</feature>
<dbReference type="GO" id="GO:0005199">
    <property type="term" value="F:structural constituent of cell wall"/>
    <property type="evidence" value="ECO:0007669"/>
    <property type="project" value="TreeGrafter"/>
</dbReference>
<dbReference type="Pfam" id="PF22799">
    <property type="entry name" value="PIR1-like_C"/>
    <property type="match status" value="1"/>
</dbReference>
<comment type="caution">
    <text evidence="9">The sequence shown here is derived from an EMBL/GenBank/DDBJ whole genome shotgun (WGS) entry which is preliminary data.</text>
</comment>
<comment type="similarity">
    <text evidence="5">Belongs to the PIR protein family.</text>
</comment>
<dbReference type="PANTHER" id="PTHR47254:SF1">
    <property type="entry name" value="CELL WALL MANNOPROTEIN CIS3-RELATED"/>
    <property type="match status" value="1"/>
</dbReference>
<protein>
    <recommendedName>
        <fullName evidence="8">Cell wall mannoprotein PIR1-like C-terminal domain-containing protein</fullName>
    </recommendedName>
</protein>
<dbReference type="GO" id="GO:0009277">
    <property type="term" value="C:fungal-type cell wall"/>
    <property type="evidence" value="ECO:0007669"/>
    <property type="project" value="TreeGrafter"/>
</dbReference>
<feature type="signal peptide" evidence="7">
    <location>
        <begin position="1"/>
        <end position="16"/>
    </location>
</feature>
<sequence length="366" mass="37531">MRSSLALLALAVSSFAADLAPKGNAPDGCSASYDGTFEVTIFSGSSSSKRDILNKRASCSGEGVLVMTLKDGVLKDSKDRTGYVASNYQFQFDDPPQENAVYTSGFSACSNQSLALGSSTVFYQCQSGDFYNLYDRHWASQCEPVEVVMMPCGSSSGNSAKKVVGSIIATTVVTLVSAGVTTEVETTINVPMCQIGDGQVQVRTTPCDDMELPIITAAPVSQVSDGKLQVPTAQPPALTQPNKAADAGTAAEPPAGTAEAVTNPAPAETNGSGVLVTESGAASTAATAKPKTMRTKSSKSESESGTETEEATSATETDESADNTEAGSDASETSSPSNNSSSRGMALTPGAIFALMVGVTWALVSI</sequence>
<keyword evidence="2" id="KW-0134">Cell wall</keyword>
<dbReference type="PANTHER" id="PTHR47254">
    <property type="entry name" value="CELL WALL MANNOPROTEIN CIS3-RELATED"/>
    <property type="match status" value="1"/>
</dbReference>
<name>A0A9P8W2H6_9HYPO</name>
<evidence type="ECO:0000256" key="5">
    <source>
        <dbReference type="ARBA" id="ARBA00038219"/>
    </source>
</evidence>
<dbReference type="AlphaFoldDB" id="A0A9P8W2H6"/>
<proteinExistence type="inferred from homology"/>
<dbReference type="EMBL" id="JAGPYM010000016">
    <property type="protein sequence ID" value="KAH6886215.1"/>
    <property type="molecule type" value="Genomic_DNA"/>
</dbReference>
<evidence type="ECO:0000313" key="9">
    <source>
        <dbReference type="EMBL" id="KAH6886215.1"/>
    </source>
</evidence>
<keyword evidence="4 7" id="KW-0732">Signal</keyword>
<feature type="domain" description="Cell wall mannoprotein PIR1-like C-terminal" evidence="8">
    <location>
        <begin position="72"/>
        <end position="145"/>
    </location>
</feature>
<feature type="compositionally biased region" description="Low complexity" evidence="6">
    <location>
        <begin position="279"/>
        <end position="288"/>
    </location>
</feature>
<dbReference type="InterPro" id="IPR051153">
    <property type="entry name" value="Yeast_CWMannoprotein_PIR"/>
</dbReference>
<dbReference type="Proteomes" id="UP000777438">
    <property type="component" value="Unassembled WGS sequence"/>
</dbReference>
<feature type="region of interest" description="Disordered" evidence="6">
    <location>
        <begin position="223"/>
        <end position="343"/>
    </location>
</feature>
<feature type="compositionally biased region" description="Low complexity" evidence="6">
    <location>
        <begin position="244"/>
        <end position="260"/>
    </location>
</feature>
<accession>A0A9P8W2H6</accession>
<evidence type="ECO:0000256" key="2">
    <source>
        <dbReference type="ARBA" id="ARBA00022512"/>
    </source>
</evidence>
<evidence type="ECO:0000256" key="3">
    <source>
        <dbReference type="ARBA" id="ARBA00022525"/>
    </source>
</evidence>
<evidence type="ECO:0000256" key="1">
    <source>
        <dbReference type="ARBA" id="ARBA00004191"/>
    </source>
</evidence>
<keyword evidence="3" id="KW-0964">Secreted</keyword>
<dbReference type="GO" id="GO:0031505">
    <property type="term" value="P:fungal-type cell wall organization"/>
    <property type="evidence" value="ECO:0007669"/>
    <property type="project" value="TreeGrafter"/>
</dbReference>
<keyword evidence="10" id="KW-1185">Reference proteome</keyword>
<evidence type="ECO:0000256" key="7">
    <source>
        <dbReference type="SAM" id="SignalP"/>
    </source>
</evidence>
<evidence type="ECO:0000313" key="10">
    <source>
        <dbReference type="Proteomes" id="UP000777438"/>
    </source>
</evidence>
<evidence type="ECO:0000256" key="4">
    <source>
        <dbReference type="ARBA" id="ARBA00022729"/>
    </source>
</evidence>
<gene>
    <name evidence="9" type="ORF">B0T10DRAFT_563422</name>
</gene>
<evidence type="ECO:0000256" key="6">
    <source>
        <dbReference type="SAM" id="MobiDB-lite"/>
    </source>
</evidence>
<dbReference type="OrthoDB" id="5415592at2759"/>